<dbReference type="OrthoDB" id="40579at2759"/>
<comment type="caution">
    <text evidence="2">The sequence shown here is derived from an EMBL/GenBank/DDBJ whole genome shotgun (WGS) entry which is preliminary data.</text>
</comment>
<dbReference type="PROSITE" id="PS50181">
    <property type="entry name" value="FBOX"/>
    <property type="match status" value="1"/>
</dbReference>
<proteinExistence type="predicted"/>
<feature type="domain" description="F-box" evidence="1">
    <location>
        <begin position="98"/>
        <end position="147"/>
    </location>
</feature>
<dbReference type="Proteomes" id="UP000050424">
    <property type="component" value="Unassembled WGS sequence"/>
</dbReference>
<dbReference type="EMBL" id="LKCW01000163">
    <property type="protein sequence ID" value="KPM37530.1"/>
    <property type="molecule type" value="Genomic_DNA"/>
</dbReference>
<accession>A0A0P7B6I2</accession>
<keyword evidence="3" id="KW-1185">Reference proteome</keyword>
<organism evidence="2 3">
    <name type="scientific">Neonectria ditissima</name>
    <dbReference type="NCBI Taxonomy" id="78410"/>
    <lineage>
        <taxon>Eukaryota</taxon>
        <taxon>Fungi</taxon>
        <taxon>Dikarya</taxon>
        <taxon>Ascomycota</taxon>
        <taxon>Pezizomycotina</taxon>
        <taxon>Sordariomycetes</taxon>
        <taxon>Hypocreomycetidae</taxon>
        <taxon>Hypocreales</taxon>
        <taxon>Nectriaceae</taxon>
        <taxon>Neonectria</taxon>
    </lineage>
</organism>
<dbReference type="CDD" id="cd09917">
    <property type="entry name" value="F-box_SF"/>
    <property type="match status" value="1"/>
</dbReference>
<evidence type="ECO:0000259" key="1">
    <source>
        <dbReference type="PROSITE" id="PS50181"/>
    </source>
</evidence>
<dbReference type="SUPFAM" id="SSF81383">
    <property type="entry name" value="F-box domain"/>
    <property type="match status" value="1"/>
</dbReference>
<dbReference type="AlphaFoldDB" id="A0A0P7B6I2"/>
<dbReference type="InterPro" id="IPR036047">
    <property type="entry name" value="F-box-like_dom_sf"/>
</dbReference>
<dbReference type="InterPro" id="IPR001810">
    <property type="entry name" value="F-box_dom"/>
</dbReference>
<evidence type="ECO:0000313" key="2">
    <source>
        <dbReference type="EMBL" id="KPM37530.1"/>
    </source>
</evidence>
<dbReference type="STRING" id="78410.A0A0P7B6I2"/>
<protein>
    <recommendedName>
        <fullName evidence="1">F-box domain-containing protein</fullName>
    </recommendedName>
</protein>
<sequence>MYAKVSNRRLGRVDLDGLWHWREILSNLGLYGMGHQQAPQRRPEVARGRELWDQPWRHLAGDEWLAANPVEILGTREALRSCAANHANTQDGSQLPNNTGLLALPPELVGRVLSLLDPADLGMMADTCRALYQYTHPIFKARITRDMPWLWEVLEGSELSAIA</sequence>
<dbReference type="Pfam" id="PF12937">
    <property type="entry name" value="F-box-like"/>
    <property type="match status" value="1"/>
</dbReference>
<gene>
    <name evidence="2" type="ORF">AK830_g9065</name>
</gene>
<name>A0A0P7B6I2_9HYPO</name>
<reference evidence="2 3" key="1">
    <citation type="submission" date="2015-09" db="EMBL/GenBank/DDBJ databases">
        <title>Draft genome of a European isolate of the apple canker pathogen Neonectria ditissima.</title>
        <authorList>
            <person name="Gomez-Cortecero A."/>
            <person name="Harrison R.J."/>
            <person name="Armitage A.D."/>
        </authorList>
    </citation>
    <scope>NUCLEOTIDE SEQUENCE [LARGE SCALE GENOMIC DNA]</scope>
    <source>
        <strain evidence="2 3">R09/05</strain>
    </source>
</reference>
<evidence type="ECO:0000313" key="3">
    <source>
        <dbReference type="Proteomes" id="UP000050424"/>
    </source>
</evidence>